<feature type="region of interest" description="Disordered" evidence="3">
    <location>
        <begin position="1600"/>
        <end position="1666"/>
    </location>
</feature>
<protein>
    <recommendedName>
        <fullName evidence="6">Leucine-rich repeat and IQ domain-containing protein 1</fullName>
    </recommendedName>
</protein>
<dbReference type="EMBL" id="JAODUO010000558">
    <property type="protein sequence ID" value="KAK2178153.1"/>
    <property type="molecule type" value="Genomic_DNA"/>
</dbReference>
<dbReference type="CDD" id="cd23767">
    <property type="entry name" value="IQCD"/>
    <property type="match status" value="3"/>
</dbReference>
<dbReference type="PANTHER" id="PTHR46652:SF9">
    <property type="entry name" value="LEUCINE-RICH REPEAT AND IQ DOMAIN-CONTAINING PROTEIN 1"/>
    <property type="match status" value="1"/>
</dbReference>
<feature type="compositionally biased region" description="Basic and acidic residues" evidence="3">
    <location>
        <begin position="327"/>
        <end position="345"/>
    </location>
</feature>
<proteinExistence type="predicted"/>
<dbReference type="SUPFAM" id="SSF52540">
    <property type="entry name" value="P-loop containing nucleoside triphosphate hydrolases"/>
    <property type="match status" value="1"/>
</dbReference>
<sequence length="1666" mass="190536">MAEDDSWLDSEIQKELDAINSTELEAPEDTEELFIEDYEDVSSEDEPLPASILDYLTKVKVQSEKVQHELEECDTILEETSVVCRKKHFEFDEDLQHIAQEEGIDVQTLKERINEINDYIAMFCHVFTEEGVPVRVPDDEGVLVKVPDNEGVLVRVPDNEGVLVRVTDNEGILVRVPDNEGVLVRVPDNEGVLVRVPDNEGVLVKVPDNEGVLVRVSDSEVLERRLVLEVTEWDARRRTSDRLRQQEETARRQEEEYRLNEIEEMREKKRQENFVEEQRLIHLRERTEAEVRKEAEKLEQEKESIQESFRQQQSEIDQVIEETRAERDQLEESVKERSRSQEQKKQSAATKIQATFRRFQARLRFGAAVEEKREEVRETLEAERVRVVEQWIEARNREEEERKQREEEERKQRERRKQEAAKVKEELEKKKKEEKAKRKQEEEERRQAEEEKKLVEKQRKQEEKQKKLEEAKRKKEEEKQRKETAAQRKKEEQARKLEEKKREEEESRRQRDDVKTTGGERPGQVENTEQGTQQHEMDHERLPQKVERVKNEGEETKTDLDKLRNDEEKQDKGDKKQEEADKQDTELLRTEDIEKKKLEKVTENEAGVKQETRDENEGEKKEGDENRVRKEEGKDRIVGEIDTNKQHSAPKKEALVEPHNGAYDSEQLPEMDQLLRSVQNNTQAQSQSQSEDTVTDTGHSAHTAVDSGPKNVQTTDSVKTSSRSATKLNCYSSVPKDWGDYLPETIDTKRLAWIKDCLSWSKIAGSVKMRPARGSSKKVPRPPASAKTLEPVPEVRLLSITGCTSLQKITTVQLQDLPGCSLTTFGQCVHLKALSLNRCGIVAVEGIGNPLTYLDLQVTHSHLPGPPGNPPLTYLDLQNNQIEMVAPLKASSGLVYVNLGHNCLSTIHGLDECANIRYLDLSHNHITRIGHGLADLRRLHTLRLQHNQLISSHGIGELITLQKLDLSHNLLPRLDNLQHLALLQVFSASSNNLLQVPELTNQVLLQQLLLNDNSVSSVTNISQGWCPLLRQLDLSKNRMALLADLSSCLLLDTIDLKDNQIADLPSLVTALSTTRTVERLDLIGCPVCEETDYRLALTQVLPTLCTLDGAVVSLSQKLAERTEFEEMCLSQVQQETSLRISHEAALEKCSNLADKNRVHKRYFDRSFQLAVKHRQSHEYGEVTIDPNTTFDLSPATVQVKKVVSQTADMKALFDEAVKNSAHASTATNIPRPPSGGRPKDLVTRPQSHLLVEKTIVSTLSATESCRETLSDDKAAVRIQALWRGHNLRQKINYYTRMSAARSIQAHWRGYLLRKRLHMAMDYARFGDEDDDDSIYGEVNMDDFDFSEADLDKGWTPPETPQLPQNHVVLRPTPGSQPNLAVSVPPLLMHSPFPPEQPRQAWRNPDSPFSQTGYRGGRVPLTPLSVPSETGLTERTAISKKEEQLTEEWGFKDSRTAELMLQRAKKLKYNVAKKKKLSKLDPQQRLAMLRRLEQPQVVHPPNRRVAPRMEYFKGRVLVEEKKAKHEFVEKRERMFEWLHTQVGSFDITSSRINKHLNSGGRERPESDHNLPLLDPGVIAGGRIHLMGSPTSLENKSVFEGATAETPQPPAPQRRLSMQDEYSRGRLPEIKTTSAPVVRVKEKMSWRNKHNARTSGGWGGGRKRSKPA</sequence>
<reference evidence="4" key="1">
    <citation type="journal article" date="2023" name="Mol. Biol. Evol.">
        <title>Third-Generation Sequencing Reveals the Adaptive Role of the Epigenome in Three Deep-Sea Polychaetes.</title>
        <authorList>
            <person name="Perez M."/>
            <person name="Aroh O."/>
            <person name="Sun Y."/>
            <person name="Lan Y."/>
            <person name="Juniper S.K."/>
            <person name="Young C.R."/>
            <person name="Angers B."/>
            <person name="Qian P.Y."/>
        </authorList>
    </citation>
    <scope>NUCLEOTIDE SEQUENCE</scope>
    <source>
        <strain evidence="4">R07B-5</strain>
    </source>
</reference>
<feature type="compositionally biased region" description="Basic and acidic residues" evidence="3">
    <location>
        <begin position="535"/>
        <end position="656"/>
    </location>
</feature>
<evidence type="ECO:0000256" key="1">
    <source>
        <dbReference type="ARBA" id="ARBA00022614"/>
    </source>
</evidence>
<dbReference type="Pfam" id="PF13855">
    <property type="entry name" value="LRR_8"/>
    <property type="match status" value="1"/>
</dbReference>
<dbReference type="InterPro" id="IPR001611">
    <property type="entry name" value="Leu-rich_rpt"/>
</dbReference>
<feature type="compositionally biased region" description="Low complexity" evidence="3">
    <location>
        <begin position="677"/>
        <end position="690"/>
    </location>
</feature>
<feature type="region of interest" description="Disordered" evidence="3">
    <location>
        <begin position="1395"/>
        <end position="1430"/>
    </location>
</feature>
<dbReference type="InterPro" id="IPR027417">
    <property type="entry name" value="P-loop_NTPase"/>
</dbReference>
<feature type="compositionally biased region" description="Polar residues" evidence="3">
    <location>
        <begin position="525"/>
        <end position="534"/>
    </location>
</feature>
<evidence type="ECO:0000313" key="5">
    <source>
        <dbReference type="Proteomes" id="UP001209878"/>
    </source>
</evidence>
<dbReference type="Pfam" id="PF00612">
    <property type="entry name" value="IQ"/>
    <property type="match status" value="3"/>
</dbReference>
<dbReference type="SUPFAM" id="SSF52058">
    <property type="entry name" value="L domain-like"/>
    <property type="match status" value="1"/>
</dbReference>
<keyword evidence="1" id="KW-0433">Leucine-rich repeat</keyword>
<comment type="caution">
    <text evidence="4">The sequence shown here is derived from an EMBL/GenBank/DDBJ whole genome shotgun (WGS) entry which is preliminary data.</text>
</comment>
<feature type="region of interest" description="Disordered" evidence="3">
    <location>
        <begin position="1221"/>
        <end position="1240"/>
    </location>
</feature>
<dbReference type="PANTHER" id="PTHR46652">
    <property type="entry name" value="LEUCINE-RICH REPEAT AND IQ DOMAIN-CONTAINING PROTEIN 1-RELATED"/>
    <property type="match status" value="1"/>
</dbReference>
<dbReference type="Gene3D" id="1.20.5.190">
    <property type="match status" value="1"/>
</dbReference>
<organism evidence="4 5">
    <name type="scientific">Ridgeia piscesae</name>
    <name type="common">Tubeworm</name>
    <dbReference type="NCBI Taxonomy" id="27915"/>
    <lineage>
        <taxon>Eukaryota</taxon>
        <taxon>Metazoa</taxon>
        <taxon>Spiralia</taxon>
        <taxon>Lophotrochozoa</taxon>
        <taxon>Annelida</taxon>
        <taxon>Polychaeta</taxon>
        <taxon>Sedentaria</taxon>
        <taxon>Canalipalpata</taxon>
        <taxon>Sabellida</taxon>
        <taxon>Siboglinidae</taxon>
        <taxon>Ridgeia</taxon>
    </lineage>
</organism>
<evidence type="ECO:0000256" key="2">
    <source>
        <dbReference type="ARBA" id="ARBA00022737"/>
    </source>
</evidence>
<dbReference type="InterPro" id="IPR000048">
    <property type="entry name" value="IQ_motif_EF-hand-BS"/>
</dbReference>
<evidence type="ECO:0008006" key="6">
    <source>
        <dbReference type="Google" id="ProtNLM"/>
    </source>
</evidence>
<dbReference type="PROSITE" id="PS50096">
    <property type="entry name" value="IQ"/>
    <property type="match status" value="3"/>
</dbReference>
<evidence type="ECO:0000256" key="3">
    <source>
        <dbReference type="SAM" id="MobiDB-lite"/>
    </source>
</evidence>
<feature type="region of interest" description="Disordered" evidence="3">
    <location>
        <begin position="397"/>
        <end position="723"/>
    </location>
</feature>
<feature type="compositionally biased region" description="Polar residues" evidence="3">
    <location>
        <begin position="710"/>
        <end position="723"/>
    </location>
</feature>
<dbReference type="SMART" id="SM00015">
    <property type="entry name" value="IQ"/>
    <property type="match status" value="3"/>
</dbReference>
<feature type="compositionally biased region" description="Polar residues" evidence="3">
    <location>
        <begin position="691"/>
        <end position="700"/>
    </location>
</feature>
<dbReference type="PROSITE" id="PS51450">
    <property type="entry name" value="LRR"/>
    <property type="match status" value="4"/>
</dbReference>
<name>A0AAD9KWQ1_RIDPI</name>
<evidence type="ECO:0000313" key="4">
    <source>
        <dbReference type="EMBL" id="KAK2178153.1"/>
    </source>
</evidence>
<feature type="compositionally biased region" description="Basic and acidic residues" evidence="3">
    <location>
        <begin position="1615"/>
        <end position="1627"/>
    </location>
</feature>
<accession>A0AAD9KWQ1</accession>
<gene>
    <name evidence="4" type="ORF">NP493_559g00033</name>
</gene>
<dbReference type="Gene3D" id="3.80.10.10">
    <property type="entry name" value="Ribonuclease Inhibitor"/>
    <property type="match status" value="3"/>
</dbReference>
<dbReference type="Proteomes" id="UP001209878">
    <property type="component" value="Unassembled WGS sequence"/>
</dbReference>
<dbReference type="InterPro" id="IPR050836">
    <property type="entry name" value="SDS22/Internalin_LRR"/>
</dbReference>
<feature type="region of interest" description="Disordered" evidence="3">
    <location>
        <begin position="327"/>
        <end position="351"/>
    </location>
</feature>
<dbReference type="InterPro" id="IPR032675">
    <property type="entry name" value="LRR_dom_sf"/>
</dbReference>
<keyword evidence="2" id="KW-0677">Repeat</keyword>
<feature type="compositionally biased region" description="Basic and acidic residues" evidence="3">
    <location>
        <begin position="397"/>
        <end position="515"/>
    </location>
</feature>
<keyword evidence="5" id="KW-1185">Reference proteome</keyword>